<comment type="caution">
    <text evidence="2">The sequence shown here is derived from an EMBL/GenBank/DDBJ whole genome shotgun (WGS) entry which is preliminary data.</text>
</comment>
<dbReference type="EMBL" id="JARIHO010000074">
    <property type="protein sequence ID" value="KAJ7311657.1"/>
    <property type="molecule type" value="Genomic_DNA"/>
</dbReference>
<evidence type="ECO:0000313" key="2">
    <source>
        <dbReference type="EMBL" id="KAJ7311657.1"/>
    </source>
</evidence>
<dbReference type="SMART" id="SM00175">
    <property type="entry name" value="RAB"/>
    <property type="match status" value="1"/>
</dbReference>
<dbReference type="InterPro" id="IPR001806">
    <property type="entry name" value="Small_GTPase"/>
</dbReference>
<keyword evidence="3" id="KW-1185">Reference proteome</keyword>
<feature type="region of interest" description="Disordered" evidence="1">
    <location>
        <begin position="193"/>
        <end position="232"/>
    </location>
</feature>
<dbReference type="Proteomes" id="UP001218218">
    <property type="component" value="Unassembled WGS sequence"/>
</dbReference>
<keyword evidence="2" id="KW-0378">Hydrolase</keyword>
<organism evidence="2 3">
    <name type="scientific">Mycena albidolilacea</name>
    <dbReference type="NCBI Taxonomy" id="1033008"/>
    <lineage>
        <taxon>Eukaryota</taxon>
        <taxon>Fungi</taxon>
        <taxon>Dikarya</taxon>
        <taxon>Basidiomycota</taxon>
        <taxon>Agaricomycotina</taxon>
        <taxon>Agaricomycetes</taxon>
        <taxon>Agaricomycetidae</taxon>
        <taxon>Agaricales</taxon>
        <taxon>Marasmiineae</taxon>
        <taxon>Mycenaceae</taxon>
        <taxon>Mycena</taxon>
    </lineage>
</organism>
<accession>A0AAD7EC42</accession>
<feature type="compositionally biased region" description="Basic and acidic residues" evidence="1">
    <location>
        <begin position="212"/>
        <end position="224"/>
    </location>
</feature>
<evidence type="ECO:0000256" key="1">
    <source>
        <dbReference type="SAM" id="MobiDB-lite"/>
    </source>
</evidence>
<proteinExistence type="predicted"/>
<dbReference type="GO" id="GO:0005525">
    <property type="term" value="F:GTP binding"/>
    <property type="evidence" value="ECO:0007669"/>
    <property type="project" value="InterPro"/>
</dbReference>
<dbReference type="PANTHER" id="PTHR47979">
    <property type="entry name" value="DRAB11-RELATED"/>
    <property type="match status" value="1"/>
</dbReference>
<dbReference type="SUPFAM" id="SSF52540">
    <property type="entry name" value="P-loop containing nucleoside triphosphate hydrolases"/>
    <property type="match status" value="1"/>
</dbReference>
<dbReference type="GO" id="GO:0003924">
    <property type="term" value="F:GTPase activity"/>
    <property type="evidence" value="ECO:0007669"/>
    <property type="project" value="InterPro"/>
</dbReference>
<dbReference type="PROSITE" id="PS51419">
    <property type="entry name" value="RAB"/>
    <property type="match status" value="1"/>
</dbReference>
<name>A0AAD7EC42_9AGAR</name>
<protein>
    <submittedName>
        <fullName evidence="2">P-loop containing nucleoside triphosphate hydrolase protein</fullName>
    </submittedName>
</protein>
<dbReference type="CDD" id="cd00154">
    <property type="entry name" value="Rab"/>
    <property type="match status" value="1"/>
</dbReference>
<dbReference type="InterPro" id="IPR027417">
    <property type="entry name" value="P-loop_NTPase"/>
</dbReference>
<dbReference type="Gene3D" id="3.40.50.300">
    <property type="entry name" value="P-loop containing nucleotide triphosphate hydrolases"/>
    <property type="match status" value="1"/>
</dbReference>
<feature type="compositionally biased region" description="Basic and acidic residues" evidence="1">
    <location>
        <begin position="107"/>
        <end position="124"/>
    </location>
</feature>
<gene>
    <name evidence="2" type="ORF">DFH08DRAFT_1044963</name>
</gene>
<evidence type="ECO:0000313" key="3">
    <source>
        <dbReference type="Proteomes" id="UP001218218"/>
    </source>
</evidence>
<reference evidence="2" key="1">
    <citation type="submission" date="2023-03" db="EMBL/GenBank/DDBJ databases">
        <title>Massive genome expansion in bonnet fungi (Mycena s.s.) driven by repeated elements and novel gene families across ecological guilds.</title>
        <authorList>
            <consortium name="Lawrence Berkeley National Laboratory"/>
            <person name="Harder C.B."/>
            <person name="Miyauchi S."/>
            <person name="Viragh M."/>
            <person name="Kuo A."/>
            <person name="Thoen E."/>
            <person name="Andreopoulos B."/>
            <person name="Lu D."/>
            <person name="Skrede I."/>
            <person name="Drula E."/>
            <person name="Henrissat B."/>
            <person name="Morin E."/>
            <person name="Kohler A."/>
            <person name="Barry K."/>
            <person name="LaButti K."/>
            <person name="Morin E."/>
            <person name="Salamov A."/>
            <person name="Lipzen A."/>
            <person name="Mereny Z."/>
            <person name="Hegedus B."/>
            <person name="Baldrian P."/>
            <person name="Stursova M."/>
            <person name="Weitz H."/>
            <person name="Taylor A."/>
            <person name="Grigoriev I.V."/>
            <person name="Nagy L.G."/>
            <person name="Martin F."/>
            <person name="Kauserud H."/>
        </authorList>
    </citation>
    <scope>NUCLEOTIDE SEQUENCE</scope>
    <source>
        <strain evidence="2">CBHHK002</strain>
    </source>
</reference>
<feature type="region of interest" description="Disordered" evidence="1">
    <location>
        <begin position="99"/>
        <end position="134"/>
    </location>
</feature>
<dbReference type="Pfam" id="PF00071">
    <property type="entry name" value="Ras"/>
    <property type="match status" value="1"/>
</dbReference>
<sequence>MSLLNWRWRLQLGVEFGSKLITLPSLEAIVVKLQCWDTSFRSITRSYYCGAAGCLLVYDVTSRRSFDSVRTWLADVRAHADAHVSCILVGNKVDLVGRGTEGSGEGPVRERGEVARISGERKSEAGSGGRGEVSKICIPEHRPQLLAAGQAEPERPEAVRVGVGVGRSRACRARCVTDRSALVPMQIGAHARRQGTCAQSGPAHGRFTPRFGKRDLEHLEDAKASSDSNLSD</sequence>
<dbReference type="AlphaFoldDB" id="A0AAD7EC42"/>
<dbReference type="InterPro" id="IPR050209">
    <property type="entry name" value="Rab_GTPases_membrane_traffic"/>
</dbReference>